<accession>A0AAV3Q271</accession>
<dbReference type="InterPro" id="IPR043128">
    <property type="entry name" value="Rev_trsase/Diguanyl_cyclase"/>
</dbReference>
<dbReference type="Gene3D" id="3.30.70.270">
    <property type="match status" value="1"/>
</dbReference>
<sequence length="87" mass="9628">MCTNFTNINKACLKDCYPLPNIDRMVNSSAGYKMGTGVCPSSRPSTRGESLNGFRSVKKHFQELKAYLQSPQLLARPIAGDVLQPHK</sequence>
<name>A0AAV3Q271_LITER</name>
<dbReference type="SUPFAM" id="SSF56672">
    <property type="entry name" value="DNA/RNA polymerases"/>
    <property type="match status" value="1"/>
</dbReference>
<proteinExistence type="predicted"/>
<organism evidence="1 2">
    <name type="scientific">Lithospermum erythrorhizon</name>
    <name type="common">Purple gromwell</name>
    <name type="synonym">Lithospermum officinale var. erythrorhizon</name>
    <dbReference type="NCBI Taxonomy" id="34254"/>
    <lineage>
        <taxon>Eukaryota</taxon>
        <taxon>Viridiplantae</taxon>
        <taxon>Streptophyta</taxon>
        <taxon>Embryophyta</taxon>
        <taxon>Tracheophyta</taxon>
        <taxon>Spermatophyta</taxon>
        <taxon>Magnoliopsida</taxon>
        <taxon>eudicotyledons</taxon>
        <taxon>Gunneridae</taxon>
        <taxon>Pentapetalae</taxon>
        <taxon>asterids</taxon>
        <taxon>lamiids</taxon>
        <taxon>Boraginales</taxon>
        <taxon>Boraginaceae</taxon>
        <taxon>Boraginoideae</taxon>
        <taxon>Lithospermeae</taxon>
        <taxon>Lithospermum</taxon>
    </lineage>
</organism>
<evidence type="ECO:0000313" key="2">
    <source>
        <dbReference type="Proteomes" id="UP001454036"/>
    </source>
</evidence>
<reference evidence="1 2" key="1">
    <citation type="submission" date="2024-01" db="EMBL/GenBank/DDBJ databases">
        <title>The complete chloroplast genome sequence of Lithospermum erythrorhizon: insights into the phylogenetic relationship among Boraginaceae species and the maternal lineages of purple gromwells.</title>
        <authorList>
            <person name="Okada T."/>
            <person name="Watanabe K."/>
        </authorList>
    </citation>
    <scope>NUCLEOTIDE SEQUENCE [LARGE SCALE GENOMIC DNA]</scope>
</reference>
<dbReference type="EMBL" id="BAABME010003082">
    <property type="protein sequence ID" value="GAA0157336.1"/>
    <property type="molecule type" value="Genomic_DNA"/>
</dbReference>
<dbReference type="AlphaFoldDB" id="A0AAV3Q271"/>
<protein>
    <submittedName>
        <fullName evidence="1">Uncharacterized protein</fullName>
    </submittedName>
</protein>
<keyword evidence="2" id="KW-1185">Reference proteome</keyword>
<dbReference type="InterPro" id="IPR043502">
    <property type="entry name" value="DNA/RNA_pol_sf"/>
</dbReference>
<evidence type="ECO:0000313" key="1">
    <source>
        <dbReference type="EMBL" id="GAA0157336.1"/>
    </source>
</evidence>
<dbReference type="Proteomes" id="UP001454036">
    <property type="component" value="Unassembled WGS sequence"/>
</dbReference>
<comment type="caution">
    <text evidence="1">The sequence shown here is derived from an EMBL/GenBank/DDBJ whole genome shotgun (WGS) entry which is preliminary data.</text>
</comment>
<gene>
    <name evidence="1" type="ORF">LIER_14624</name>
</gene>